<dbReference type="KEGG" id="ffu:CLAFUR5_08812"/>
<dbReference type="AlphaFoldDB" id="A0A9Q8UTY2"/>
<dbReference type="EMBL" id="CP090171">
    <property type="protein sequence ID" value="UJO22298.1"/>
    <property type="molecule type" value="Genomic_DNA"/>
</dbReference>
<reference evidence="1" key="2">
    <citation type="journal article" date="2022" name="Microb. Genom.">
        <title>A chromosome-scale genome assembly of the tomato pathogen Cladosporium fulvum reveals a compartmentalized genome architecture and the presence of a dispensable chromosome.</title>
        <authorList>
            <person name="Zaccaron A.Z."/>
            <person name="Chen L.H."/>
            <person name="Samaras A."/>
            <person name="Stergiopoulos I."/>
        </authorList>
    </citation>
    <scope>NUCLEOTIDE SEQUENCE</scope>
    <source>
        <strain evidence="1">Race5_Kim</strain>
    </source>
</reference>
<evidence type="ECO:0000313" key="1">
    <source>
        <dbReference type="EMBL" id="UJO22298.1"/>
    </source>
</evidence>
<dbReference type="PANTHER" id="PTHR13754:SF13">
    <property type="entry name" value="METALLO-BETA-LACTAMASE SUPERFAMILY PROTEIN (AFU_ORTHOLOGUE AFUA_3G07630)"/>
    <property type="match status" value="1"/>
</dbReference>
<protein>
    <submittedName>
        <fullName evidence="1">7, 8-dihydropterin-6-methyl-4-(Beta-D-ribofuranosyl)-aminobenzene-5'-phosphate synthase</fullName>
    </submittedName>
</protein>
<evidence type="ECO:0000313" key="2">
    <source>
        <dbReference type="Proteomes" id="UP000756132"/>
    </source>
</evidence>
<dbReference type="OrthoDB" id="1470350at2759"/>
<gene>
    <name evidence="1" type="ORF">CLAFUR5_08812</name>
</gene>
<organism evidence="1 2">
    <name type="scientific">Passalora fulva</name>
    <name type="common">Tomato leaf mold</name>
    <name type="synonym">Cladosporium fulvum</name>
    <dbReference type="NCBI Taxonomy" id="5499"/>
    <lineage>
        <taxon>Eukaryota</taxon>
        <taxon>Fungi</taxon>
        <taxon>Dikarya</taxon>
        <taxon>Ascomycota</taxon>
        <taxon>Pezizomycotina</taxon>
        <taxon>Dothideomycetes</taxon>
        <taxon>Dothideomycetidae</taxon>
        <taxon>Mycosphaerellales</taxon>
        <taxon>Mycosphaerellaceae</taxon>
        <taxon>Fulvia</taxon>
    </lineage>
</organism>
<dbReference type="Proteomes" id="UP000756132">
    <property type="component" value="Chromosome 9"/>
</dbReference>
<dbReference type="InterPro" id="IPR036866">
    <property type="entry name" value="RibonucZ/Hydroxyglut_hydro"/>
</dbReference>
<reference evidence="1" key="1">
    <citation type="submission" date="2021-12" db="EMBL/GenBank/DDBJ databases">
        <authorList>
            <person name="Zaccaron A."/>
            <person name="Stergiopoulos I."/>
        </authorList>
    </citation>
    <scope>NUCLEOTIDE SEQUENCE</scope>
    <source>
        <strain evidence="1">Race5_Kim</strain>
    </source>
</reference>
<dbReference type="InterPro" id="IPR041712">
    <property type="entry name" value="DHPS-like_MBL-fold"/>
</dbReference>
<dbReference type="Gene3D" id="3.60.15.10">
    <property type="entry name" value="Ribonuclease Z/Hydroxyacylglutathione hydrolase-like"/>
    <property type="match status" value="1"/>
</dbReference>
<dbReference type="GeneID" id="71988690"/>
<accession>A0A9Q8UTY2</accession>
<dbReference type="RefSeq" id="XP_047766664.1">
    <property type="nucleotide sequence ID" value="XM_047907960.1"/>
</dbReference>
<sequence>MVHTSLTMHPLDLVELDSLEILVIIDNELDPISPCPNPSVVQTGSLRDIAIASEPPSSPRAEAIREFRMDSICCSAHGLSLMITGTKGDTMRTILFDTGPEEAAFERNAKRLKADLAKIEMIRLSHWHRAHSGGMLQVLRMIDEARAGHQSQLPPVSVDLHPDRPMYSGIKVPDVPPFSMEADPTFEEIEQVGGKVVKSDQPHTVLDDMFLVSGEIPRVTEYERGLKFGTRLRSLEKGWEDDSLMKDERLLMCKVKEKGIVMFTGCSHAGVVNASRHAAELGQGTPLWAVMGGYHLADGEPELVQKTVSDLKALDVQVMLAGHCTGWRAKFEIQNQMPGRQCHLS</sequence>
<name>A0A9Q8UTY2_PASFU</name>
<dbReference type="InterPro" id="IPR052926">
    <property type="entry name" value="Metallo-beta-lactamase_dom"/>
</dbReference>
<dbReference type="CDD" id="cd07713">
    <property type="entry name" value="DHPS-like_MBL-fold"/>
    <property type="match status" value="1"/>
</dbReference>
<dbReference type="PANTHER" id="PTHR13754">
    <property type="entry name" value="METALLO-BETA-LACTAMASE SUPERFAMILY PROTEIN"/>
    <property type="match status" value="1"/>
</dbReference>
<dbReference type="SUPFAM" id="SSF56281">
    <property type="entry name" value="Metallo-hydrolase/oxidoreductase"/>
    <property type="match status" value="1"/>
</dbReference>
<proteinExistence type="predicted"/>
<dbReference type="GO" id="GO:0016740">
    <property type="term" value="F:transferase activity"/>
    <property type="evidence" value="ECO:0007669"/>
    <property type="project" value="TreeGrafter"/>
</dbReference>
<keyword evidence="2" id="KW-1185">Reference proteome</keyword>